<protein>
    <submittedName>
        <fullName evidence="1">Uncharacterized protein</fullName>
    </submittedName>
</protein>
<evidence type="ECO:0000313" key="1">
    <source>
        <dbReference type="EnsemblMetazoa" id="Aqu2.1.04304_001"/>
    </source>
</evidence>
<dbReference type="EnsemblMetazoa" id="Aqu2.1.04304_001">
    <property type="protein sequence ID" value="Aqu2.1.04304_001"/>
    <property type="gene ID" value="Aqu2.1.04304"/>
</dbReference>
<proteinExistence type="predicted"/>
<sequence>SAVPFADLDEFKAKDEDQVESNECVIESLNCNNHITSSPRPCFLRPMISHTIKLLESLVKKNNILKSSQGTHLTVILSFNIATSCRL</sequence>
<accession>A0A1X7SQB4</accession>
<dbReference type="AlphaFoldDB" id="A0A1X7SQB4"/>
<reference evidence="1" key="1">
    <citation type="submission" date="2017-05" db="UniProtKB">
        <authorList>
            <consortium name="EnsemblMetazoa"/>
        </authorList>
    </citation>
    <scope>IDENTIFICATION</scope>
</reference>
<name>A0A1X7SQB4_AMPQE</name>
<dbReference type="InParanoid" id="A0A1X7SQB4"/>
<organism evidence="1">
    <name type="scientific">Amphimedon queenslandica</name>
    <name type="common">Sponge</name>
    <dbReference type="NCBI Taxonomy" id="400682"/>
    <lineage>
        <taxon>Eukaryota</taxon>
        <taxon>Metazoa</taxon>
        <taxon>Porifera</taxon>
        <taxon>Demospongiae</taxon>
        <taxon>Heteroscleromorpha</taxon>
        <taxon>Haplosclerida</taxon>
        <taxon>Niphatidae</taxon>
        <taxon>Amphimedon</taxon>
    </lineage>
</organism>